<reference evidence="1 2" key="1">
    <citation type="submission" date="2022-07" db="EMBL/GenBank/DDBJ databases">
        <title>Methylomonas rivi sp. nov., Methylomonas rosea sp. nov., Methylomonas aureus sp. nov. and Methylomonas subterranea sp. nov., four novel methanotrophs isolated from a freshwater creek and the deep terrestrial subsurface.</title>
        <authorList>
            <person name="Abin C."/>
            <person name="Sankaranarayanan K."/>
            <person name="Garner C."/>
            <person name="Sindelar R."/>
            <person name="Kotary K."/>
            <person name="Garner R."/>
            <person name="Barclay S."/>
            <person name="Lawson P."/>
            <person name="Krumholz L."/>
        </authorList>
    </citation>
    <scope>NUCLEOTIDE SEQUENCE [LARGE SCALE GENOMIC DNA]</scope>
    <source>
        <strain evidence="1 2">WSC-6</strain>
    </source>
</reference>
<dbReference type="EMBL" id="JANIBK010000069">
    <property type="protein sequence ID" value="MCQ8129359.1"/>
    <property type="molecule type" value="Genomic_DNA"/>
</dbReference>
<evidence type="ECO:0000313" key="1">
    <source>
        <dbReference type="EMBL" id="MCQ8129359.1"/>
    </source>
</evidence>
<organism evidence="1 2">
    <name type="scientific">Methylomonas rivi</name>
    <dbReference type="NCBI Taxonomy" id="2952226"/>
    <lineage>
        <taxon>Bacteria</taxon>
        <taxon>Pseudomonadati</taxon>
        <taxon>Pseudomonadota</taxon>
        <taxon>Gammaproteobacteria</taxon>
        <taxon>Methylococcales</taxon>
        <taxon>Methylococcaceae</taxon>
        <taxon>Methylomonas</taxon>
    </lineage>
</organism>
<dbReference type="RefSeq" id="WP_256615781.1">
    <property type="nucleotide sequence ID" value="NZ_JANIBK010000069.1"/>
</dbReference>
<evidence type="ECO:0000313" key="2">
    <source>
        <dbReference type="Proteomes" id="UP001524586"/>
    </source>
</evidence>
<accession>A0ABT1U671</accession>
<comment type="caution">
    <text evidence="1">The sequence shown here is derived from an EMBL/GenBank/DDBJ whole genome shotgun (WGS) entry which is preliminary data.</text>
</comment>
<proteinExistence type="predicted"/>
<keyword evidence="2" id="KW-1185">Reference proteome</keyword>
<gene>
    <name evidence="1" type="ORF">NP596_12930</name>
</gene>
<name>A0ABT1U671_9GAMM</name>
<dbReference type="Proteomes" id="UP001524586">
    <property type="component" value="Unassembled WGS sequence"/>
</dbReference>
<sequence>MCPRCGTELHRVLRSGRLAKAWLSVSLQTLHAGRADVAVLAIRRSLSFKQTPEAKLLKGFLIRRQYRALYQSLGQQNWREARGILDGLRTLQGDNETLLRFAELVGYLSFQSNENRTIGE</sequence>
<protein>
    <submittedName>
        <fullName evidence="1">Uncharacterized protein</fullName>
    </submittedName>
</protein>